<gene>
    <name evidence="3" type="ORF">LVIROSA_LOCUS573</name>
</gene>
<accession>A0AAU9LEX3</accession>
<feature type="compositionally biased region" description="Basic and acidic residues" evidence="1">
    <location>
        <begin position="24"/>
        <end position="34"/>
    </location>
</feature>
<evidence type="ECO:0000313" key="4">
    <source>
        <dbReference type="Proteomes" id="UP001157418"/>
    </source>
</evidence>
<proteinExistence type="predicted"/>
<keyword evidence="2" id="KW-0812">Transmembrane</keyword>
<evidence type="ECO:0000313" key="3">
    <source>
        <dbReference type="EMBL" id="CAH1412565.1"/>
    </source>
</evidence>
<protein>
    <submittedName>
        <fullName evidence="3">Uncharacterized protein</fullName>
    </submittedName>
</protein>
<feature type="compositionally biased region" description="Polar residues" evidence="1">
    <location>
        <begin position="35"/>
        <end position="55"/>
    </location>
</feature>
<keyword evidence="2" id="KW-1133">Transmembrane helix</keyword>
<sequence>MSNTSSQALGSADESGYVTARPKVNRDLSTEPTKDPSTGLETGEEVSSQAPTEETSGPPIPEPSRQLTPQPPLYGLYHRRTARKSAPMPREVLRFERPEPVPAPPAPRSERLEPSQPRPPVIGTPYMRAPGMTCQERRSMEAMARDLHDARSRIAYHHHSIADMSDVVDAVCGYAYSAQRTAIRAMISSAIAGGLALILAVALVWVIVFWG</sequence>
<evidence type="ECO:0000256" key="1">
    <source>
        <dbReference type="SAM" id="MobiDB-lite"/>
    </source>
</evidence>
<feature type="region of interest" description="Disordered" evidence="1">
    <location>
        <begin position="1"/>
        <end position="125"/>
    </location>
</feature>
<feature type="transmembrane region" description="Helical" evidence="2">
    <location>
        <begin position="190"/>
        <end position="210"/>
    </location>
</feature>
<keyword evidence="2" id="KW-0472">Membrane</keyword>
<reference evidence="3 4" key="1">
    <citation type="submission" date="2022-01" db="EMBL/GenBank/DDBJ databases">
        <authorList>
            <person name="Xiong W."/>
            <person name="Schranz E."/>
        </authorList>
    </citation>
    <scope>NUCLEOTIDE SEQUENCE [LARGE SCALE GENOMIC DNA]</scope>
</reference>
<dbReference type="Proteomes" id="UP001157418">
    <property type="component" value="Unassembled WGS sequence"/>
</dbReference>
<dbReference type="AlphaFoldDB" id="A0AAU9LEX3"/>
<dbReference type="EMBL" id="CAKMRJ010000001">
    <property type="protein sequence ID" value="CAH1412565.1"/>
    <property type="molecule type" value="Genomic_DNA"/>
</dbReference>
<name>A0AAU9LEX3_9ASTR</name>
<keyword evidence="4" id="KW-1185">Reference proteome</keyword>
<organism evidence="3 4">
    <name type="scientific">Lactuca virosa</name>
    <dbReference type="NCBI Taxonomy" id="75947"/>
    <lineage>
        <taxon>Eukaryota</taxon>
        <taxon>Viridiplantae</taxon>
        <taxon>Streptophyta</taxon>
        <taxon>Embryophyta</taxon>
        <taxon>Tracheophyta</taxon>
        <taxon>Spermatophyta</taxon>
        <taxon>Magnoliopsida</taxon>
        <taxon>eudicotyledons</taxon>
        <taxon>Gunneridae</taxon>
        <taxon>Pentapetalae</taxon>
        <taxon>asterids</taxon>
        <taxon>campanulids</taxon>
        <taxon>Asterales</taxon>
        <taxon>Asteraceae</taxon>
        <taxon>Cichorioideae</taxon>
        <taxon>Cichorieae</taxon>
        <taxon>Lactucinae</taxon>
        <taxon>Lactuca</taxon>
    </lineage>
</organism>
<evidence type="ECO:0000256" key="2">
    <source>
        <dbReference type="SAM" id="Phobius"/>
    </source>
</evidence>
<comment type="caution">
    <text evidence="3">The sequence shown here is derived from an EMBL/GenBank/DDBJ whole genome shotgun (WGS) entry which is preliminary data.</text>
</comment>